<reference evidence="1" key="1">
    <citation type="submission" date="2021-01" db="EMBL/GenBank/DDBJ databases">
        <authorList>
            <person name="Sun Q."/>
        </authorList>
    </citation>
    <scope>NUCLEOTIDE SEQUENCE</scope>
    <source>
        <strain evidence="1">YIM B02566</strain>
    </source>
</reference>
<gene>
    <name evidence="1" type="ORF">JHL16_24795</name>
</gene>
<comment type="caution">
    <text evidence="1">The sequence shown here is derived from an EMBL/GenBank/DDBJ whole genome shotgun (WGS) entry which is preliminary data.</text>
</comment>
<proteinExistence type="predicted"/>
<dbReference type="EMBL" id="JAENHL010000008">
    <property type="protein sequence ID" value="MBK1869602.1"/>
    <property type="molecule type" value="Genomic_DNA"/>
</dbReference>
<sequence length="739" mass="79654">MGYLRTPGYPGYPELVDGADAEGFDFRKYLRILHKHRWVIAGCIGTSVLLSLIATFLMTPIYQATATLQIDREVANVVQVEGLQTSENVGDPQFYQTQYELLQSRALAERAVAAIGLADDPKFVVKAPQSVLGWLRSAVFSSAKAASEDGEASVEKAQKDAIDALQRGLAVSPIRNSRLVKVTFSHPNADMALRVANGLAEAFIASNLERKYDASSYARKFLEERLQQLKVKLEESEAQLVAYAQKQGIINLDDRQSLKGNDLASINAKLQDARNDRIRLEQLWLQAQKAGGLGLTQILGDPTIQENRKLRSQLAADYQQKLGLYKPAFPAMVRLKAQIQELDDQAKLAAGAIKASIQAQFEAAKSAEAELAQQLEATKTDVLDQRSRSIQYNILQREVDTNRTLYDGLLQRYKEIGVAGGVGTNNISVVDRAERPSIPSSPKLLVNMMMALVAGTALGVAGAFGLEFTDDTFKSPEDVESGLAMPVVGVIPKPKSGITVSEAAQDARSGMSEAYRSLRTALQFASAEGFPRTLVVTSSRPSEGKSTTCVSLATTLTQIGMKVLLVDADLRNPSLHKHLALTNEVGLSNYLAGAKLPQEVAQDTRTNHLTFISAGPLPPNPAELLAGSRFTSLLGLATESFDVVIVDSPPIMGLADAPLLAGVVSGTLLVVAANETRREAAKVAVKRLHFARASIIGAVLSKFDTAQVGYGYGYGYGDYDYQGSADPDVPKLARSSAEG</sequence>
<keyword evidence="2" id="KW-1185">Reference proteome</keyword>
<protein>
    <submittedName>
        <fullName evidence="1">Polysaccharide biosynthesis tyrosine autokinase</fullName>
    </submittedName>
</protein>
<dbReference type="Proteomes" id="UP000616151">
    <property type="component" value="Unassembled WGS sequence"/>
</dbReference>
<accession>A0ACC5RAE9</accession>
<name>A0ACC5RAE9_9HYPH</name>
<evidence type="ECO:0000313" key="2">
    <source>
        <dbReference type="Proteomes" id="UP000616151"/>
    </source>
</evidence>
<organism evidence="1 2">
    <name type="scientific">Taklimakanibacter albus</name>
    <dbReference type="NCBI Taxonomy" id="2800327"/>
    <lineage>
        <taxon>Bacteria</taxon>
        <taxon>Pseudomonadati</taxon>
        <taxon>Pseudomonadota</taxon>
        <taxon>Alphaproteobacteria</taxon>
        <taxon>Hyphomicrobiales</taxon>
        <taxon>Aestuariivirgaceae</taxon>
        <taxon>Taklimakanibacter</taxon>
    </lineage>
</organism>
<evidence type="ECO:0000313" key="1">
    <source>
        <dbReference type="EMBL" id="MBK1869602.1"/>
    </source>
</evidence>